<name>A0AAV6T7M0_SOLSE</name>
<dbReference type="InterPro" id="IPR004931">
    <property type="entry name" value="Pro/parathymosin"/>
</dbReference>
<dbReference type="GO" id="GO:0005634">
    <property type="term" value="C:nucleus"/>
    <property type="evidence" value="ECO:0007669"/>
    <property type="project" value="TreeGrafter"/>
</dbReference>
<dbReference type="PANTHER" id="PTHR22745:SF13">
    <property type="entry name" value="PROTHYMOSIN ALPHA-B"/>
    <property type="match status" value="1"/>
</dbReference>
<feature type="compositionally biased region" description="Acidic residues" evidence="2">
    <location>
        <begin position="79"/>
        <end position="117"/>
    </location>
</feature>
<evidence type="ECO:0000256" key="1">
    <source>
        <dbReference type="ARBA" id="ARBA00008032"/>
    </source>
</evidence>
<evidence type="ECO:0008006" key="5">
    <source>
        <dbReference type="Google" id="ProtNLM"/>
    </source>
</evidence>
<feature type="region of interest" description="Disordered" evidence="2">
    <location>
        <begin position="1"/>
        <end position="147"/>
    </location>
</feature>
<protein>
    <recommendedName>
        <fullName evidence="5">Prothymosin alpha</fullName>
    </recommendedName>
</protein>
<sequence>MRKRRVHSTPRANQSPPRLRASSEQNPLIPALFDPAKTMADTHVDSGSDISAKDLKEKKLAEETENGKDAATNGKENEENGEPEVDEEDDDEVDEEDEEDDGEGDEEDEEDDEDETEGGTKRAADEDDEDDEEDDVETKKQKTDDDD</sequence>
<feature type="compositionally biased region" description="Basic and acidic residues" evidence="2">
    <location>
        <begin position="137"/>
        <end position="147"/>
    </location>
</feature>
<feature type="compositionally biased region" description="Acidic residues" evidence="2">
    <location>
        <begin position="125"/>
        <end position="136"/>
    </location>
</feature>
<keyword evidence="4" id="KW-1185">Reference proteome</keyword>
<dbReference type="Pfam" id="PF03247">
    <property type="entry name" value="Prothymosin"/>
    <property type="match status" value="1"/>
</dbReference>
<evidence type="ECO:0000313" key="3">
    <source>
        <dbReference type="EMBL" id="KAG7525216.1"/>
    </source>
</evidence>
<dbReference type="AlphaFoldDB" id="A0AAV6T7M0"/>
<dbReference type="PANTHER" id="PTHR22745">
    <property type="entry name" value="PROTHYMOSIN ALPHA"/>
    <property type="match status" value="1"/>
</dbReference>
<evidence type="ECO:0000256" key="2">
    <source>
        <dbReference type="SAM" id="MobiDB-lite"/>
    </source>
</evidence>
<accession>A0AAV6T7M0</accession>
<comment type="caution">
    <text evidence="3">The sequence shown here is derived from an EMBL/GenBank/DDBJ whole genome shotgun (WGS) entry which is preliminary data.</text>
</comment>
<gene>
    <name evidence="3" type="ORF">JOB18_023727</name>
</gene>
<dbReference type="EMBL" id="JAGKHQ010000001">
    <property type="protein sequence ID" value="KAG7525216.1"/>
    <property type="molecule type" value="Genomic_DNA"/>
</dbReference>
<dbReference type="GO" id="GO:0045944">
    <property type="term" value="P:positive regulation of transcription by RNA polymerase II"/>
    <property type="evidence" value="ECO:0007669"/>
    <property type="project" value="TreeGrafter"/>
</dbReference>
<feature type="compositionally biased region" description="Polar residues" evidence="2">
    <location>
        <begin position="10"/>
        <end position="26"/>
    </location>
</feature>
<evidence type="ECO:0000313" key="4">
    <source>
        <dbReference type="Proteomes" id="UP000693946"/>
    </source>
</evidence>
<reference evidence="3 4" key="1">
    <citation type="journal article" date="2021" name="Sci. Rep.">
        <title>Chromosome anchoring in Senegalese sole (Solea senegalensis) reveals sex-associated markers and genome rearrangements in flatfish.</title>
        <authorList>
            <person name="Guerrero-Cozar I."/>
            <person name="Gomez-Garrido J."/>
            <person name="Berbel C."/>
            <person name="Martinez-Blanch J.F."/>
            <person name="Alioto T."/>
            <person name="Claros M.G."/>
            <person name="Gagnaire P.A."/>
            <person name="Manchado M."/>
        </authorList>
    </citation>
    <scope>NUCLEOTIDE SEQUENCE [LARGE SCALE GENOMIC DNA]</scope>
    <source>
        <strain evidence="3">Sse05_10M</strain>
    </source>
</reference>
<dbReference type="GO" id="GO:0042393">
    <property type="term" value="F:histone binding"/>
    <property type="evidence" value="ECO:0007669"/>
    <property type="project" value="TreeGrafter"/>
</dbReference>
<proteinExistence type="inferred from homology"/>
<dbReference type="GO" id="GO:0043066">
    <property type="term" value="P:negative regulation of apoptotic process"/>
    <property type="evidence" value="ECO:0007669"/>
    <property type="project" value="TreeGrafter"/>
</dbReference>
<dbReference type="Proteomes" id="UP000693946">
    <property type="component" value="Linkage Group LG1"/>
</dbReference>
<organism evidence="3 4">
    <name type="scientific">Solea senegalensis</name>
    <name type="common">Senegalese sole</name>
    <dbReference type="NCBI Taxonomy" id="28829"/>
    <lineage>
        <taxon>Eukaryota</taxon>
        <taxon>Metazoa</taxon>
        <taxon>Chordata</taxon>
        <taxon>Craniata</taxon>
        <taxon>Vertebrata</taxon>
        <taxon>Euteleostomi</taxon>
        <taxon>Actinopterygii</taxon>
        <taxon>Neopterygii</taxon>
        <taxon>Teleostei</taxon>
        <taxon>Neoteleostei</taxon>
        <taxon>Acanthomorphata</taxon>
        <taxon>Carangaria</taxon>
        <taxon>Pleuronectiformes</taxon>
        <taxon>Pleuronectoidei</taxon>
        <taxon>Soleidae</taxon>
        <taxon>Solea</taxon>
    </lineage>
</organism>
<feature type="compositionally biased region" description="Basic and acidic residues" evidence="2">
    <location>
        <begin position="40"/>
        <end position="68"/>
    </location>
</feature>
<comment type="similarity">
    <text evidence="1">Belongs to the pro/parathymosin family.</text>
</comment>